<evidence type="ECO:0000313" key="1">
    <source>
        <dbReference type="EMBL" id="EQD47633.1"/>
    </source>
</evidence>
<dbReference type="EMBL" id="AUZY01008024">
    <property type="protein sequence ID" value="EQD47633.1"/>
    <property type="molecule type" value="Genomic_DNA"/>
</dbReference>
<dbReference type="InterPro" id="IPR012337">
    <property type="entry name" value="RNaseH-like_sf"/>
</dbReference>
<keyword evidence="1" id="KW-0378">Hydrolase</keyword>
<name>T0ZSK3_9ZZZZ</name>
<gene>
    <name evidence="1" type="ORF">B1B_12253</name>
</gene>
<dbReference type="EC" id="3.1.-.-" evidence="1"/>
<dbReference type="GO" id="GO:0005829">
    <property type="term" value="C:cytosol"/>
    <property type="evidence" value="ECO:0007669"/>
    <property type="project" value="TreeGrafter"/>
</dbReference>
<dbReference type="AlphaFoldDB" id="T0ZSK3"/>
<dbReference type="PANTHER" id="PTHR33317">
    <property type="entry name" value="POLYNUCLEOTIDYL TRANSFERASE, RIBONUCLEASE H-LIKE SUPERFAMILY PROTEIN"/>
    <property type="match status" value="1"/>
</dbReference>
<dbReference type="InterPro" id="IPR037027">
    <property type="entry name" value="YqgF/RNaseH-like_dom_sf"/>
</dbReference>
<reference evidence="1" key="2">
    <citation type="journal article" date="2014" name="ISME J.">
        <title>Microbial stratification in low pH oxic and suboxic macroscopic growths along an acid mine drainage.</title>
        <authorList>
            <person name="Mendez-Garcia C."/>
            <person name="Mesa V."/>
            <person name="Sprenger R.R."/>
            <person name="Richter M."/>
            <person name="Diez M.S."/>
            <person name="Solano J."/>
            <person name="Bargiela R."/>
            <person name="Golyshina O.V."/>
            <person name="Manteca A."/>
            <person name="Ramos J.L."/>
            <person name="Gallego J.R."/>
            <person name="Llorente I."/>
            <person name="Martins Dos Santos V.A."/>
            <person name="Jensen O.N."/>
            <person name="Pelaez A.I."/>
            <person name="Sanchez J."/>
            <person name="Ferrer M."/>
        </authorList>
    </citation>
    <scope>NUCLEOTIDE SEQUENCE</scope>
</reference>
<dbReference type="Pfam" id="PF03652">
    <property type="entry name" value="RuvX"/>
    <property type="match status" value="1"/>
</dbReference>
<dbReference type="InterPro" id="IPR005227">
    <property type="entry name" value="YqgF"/>
</dbReference>
<dbReference type="Gene3D" id="3.30.420.140">
    <property type="entry name" value="YqgF/RNase H-like domain"/>
    <property type="match status" value="1"/>
</dbReference>
<dbReference type="CDD" id="cd16964">
    <property type="entry name" value="YqgF"/>
    <property type="match status" value="1"/>
</dbReference>
<dbReference type="PANTHER" id="PTHR33317:SF4">
    <property type="entry name" value="POLYNUCLEOTIDYL TRANSFERASE, RIBONUCLEASE H-LIKE SUPERFAMILY PROTEIN"/>
    <property type="match status" value="1"/>
</dbReference>
<dbReference type="SUPFAM" id="SSF53098">
    <property type="entry name" value="Ribonuclease H-like"/>
    <property type="match status" value="1"/>
</dbReference>
<proteinExistence type="predicted"/>
<accession>T0ZSK3</accession>
<comment type="caution">
    <text evidence="1">The sequence shown here is derived from an EMBL/GenBank/DDBJ whole genome shotgun (WGS) entry which is preliminary data.</text>
</comment>
<dbReference type="GO" id="GO:0000967">
    <property type="term" value="P:rRNA 5'-end processing"/>
    <property type="evidence" value="ECO:0007669"/>
    <property type="project" value="TreeGrafter"/>
</dbReference>
<organism evidence="1">
    <name type="scientific">mine drainage metagenome</name>
    <dbReference type="NCBI Taxonomy" id="410659"/>
    <lineage>
        <taxon>unclassified sequences</taxon>
        <taxon>metagenomes</taxon>
        <taxon>ecological metagenomes</taxon>
    </lineage>
</organism>
<sequence>MAFPRPALSVDERLVGTLADLIADEDVTTVVVGHPVALSGRATSSTDLAGAFAEELRARVASIEVVRWDERLTTHEASRALRQAGHRASAQRTRVDSAAAVILLQSYLDARRD</sequence>
<protein>
    <submittedName>
        <fullName evidence="1">Resolvase, holliday junction-type, YqgF-like protein</fullName>
        <ecNumber evidence="1">3.1.-.-</ecNumber>
    </submittedName>
</protein>
<dbReference type="NCBIfam" id="TIGR00250">
    <property type="entry name" value="RNAse_H_YqgF"/>
    <property type="match status" value="1"/>
</dbReference>
<reference evidence="1" key="1">
    <citation type="submission" date="2013-08" db="EMBL/GenBank/DDBJ databases">
        <authorList>
            <person name="Mendez C."/>
            <person name="Richter M."/>
            <person name="Ferrer M."/>
            <person name="Sanchez J."/>
        </authorList>
    </citation>
    <scope>NUCLEOTIDE SEQUENCE</scope>
</reference>
<dbReference type="GO" id="GO:0016787">
    <property type="term" value="F:hydrolase activity"/>
    <property type="evidence" value="ECO:0007669"/>
    <property type="project" value="UniProtKB-KW"/>
</dbReference>